<feature type="domain" description="Glycosyltransferase subfamily 4-like N-terminal" evidence="4">
    <location>
        <begin position="25"/>
        <end position="190"/>
    </location>
</feature>
<dbReference type="PANTHER" id="PTHR45947">
    <property type="entry name" value="SULFOQUINOVOSYL TRANSFERASE SQD2"/>
    <property type="match status" value="1"/>
</dbReference>
<dbReference type="PANTHER" id="PTHR45947:SF3">
    <property type="entry name" value="SULFOQUINOVOSYL TRANSFERASE SQD2"/>
    <property type="match status" value="1"/>
</dbReference>
<evidence type="ECO:0000256" key="1">
    <source>
        <dbReference type="ARBA" id="ARBA00021292"/>
    </source>
</evidence>
<proteinExistence type="predicted"/>
<dbReference type="GO" id="GO:1901137">
    <property type="term" value="P:carbohydrate derivative biosynthetic process"/>
    <property type="evidence" value="ECO:0007669"/>
    <property type="project" value="UniProtKB-ARBA"/>
</dbReference>
<evidence type="ECO:0000259" key="4">
    <source>
        <dbReference type="Pfam" id="PF13579"/>
    </source>
</evidence>
<keyword evidence="6" id="KW-1185">Reference proteome</keyword>
<dbReference type="InterPro" id="IPR050194">
    <property type="entry name" value="Glycosyltransferase_grp1"/>
</dbReference>
<dbReference type="EMBL" id="JACSPN010000004">
    <property type="protein sequence ID" value="MBE7699550.1"/>
    <property type="molecule type" value="Genomic_DNA"/>
</dbReference>
<dbReference type="GO" id="GO:0016758">
    <property type="term" value="F:hexosyltransferase activity"/>
    <property type="evidence" value="ECO:0007669"/>
    <property type="project" value="TreeGrafter"/>
</dbReference>
<evidence type="ECO:0000313" key="5">
    <source>
        <dbReference type="EMBL" id="MBE7699550.1"/>
    </source>
</evidence>
<protein>
    <recommendedName>
        <fullName evidence="1">D-inositol 3-phosphate glycosyltransferase</fullName>
    </recommendedName>
</protein>
<keyword evidence="2" id="KW-0328">Glycosyltransferase</keyword>
<dbReference type="Proteomes" id="UP000822993">
    <property type="component" value="Unassembled WGS sequence"/>
</dbReference>
<dbReference type="Pfam" id="PF13579">
    <property type="entry name" value="Glyco_trans_4_4"/>
    <property type="match status" value="1"/>
</dbReference>
<organism evidence="5 6">
    <name type="scientific">Oerskovia douganii</name>
    <dbReference type="NCBI Taxonomy" id="2762210"/>
    <lineage>
        <taxon>Bacteria</taxon>
        <taxon>Bacillati</taxon>
        <taxon>Actinomycetota</taxon>
        <taxon>Actinomycetes</taxon>
        <taxon>Micrococcales</taxon>
        <taxon>Cellulomonadaceae</taxon>
        <taxon>Oerskovia</taxon>
    </lineage>
</organism>
<dbReference type="InterPro" id="IPR028098">
    <property type="entry name" value="Glyco_trans_4-like_N"/>
</dbReference>
<dbReference type="CDD" id="cd03794">
    <property type="entry name" value="GT4_WbuB-like"/>
    <property type="match status" value="1"/>
</dbReference>
<accession>A0A9D5YXV2</accession>
<keyword evidence="3" id="KW-0808">Transferase</keyword>
<comment type="caution">
    <text evidence="5">The sequence shown here is derived from an EMBL/GenBank/DDBJ whole genome shotgun (WGS) entry which is preliminary data.</text>
</comment>
<reference evidence="5 6" key="1">
    <citation type="submission" date="2020-08" db="EMBL/GenBank/DDBJ databases">
        <title>A Genomic Blueprint of the Chicken Gut Microbiome.</title>
        <authorList>
            <person name="Gilroy R."/>
            <person name="Ravi A."/>
            <person name="Getino M."/>
            <person name="Pursley I."/>
            <person name="Horton D.L."/>
            <person name="Alikhan N.-F."/>
            <person name="Baker D."/>
            <person name="Gharbi K."/>
            <person name="Hall N."/>
            <person name="Watson M."/>
            <person name="Adriaenssens E.M."/>
            <person name="Foster-Nyarko E."/>
            <person name="Jarju S."/>
            <person name="Secka A."/>
            <person name="Antonio M."/>
            <person name="Oren A."/>
            <person name="Chaudhuri R."/>
            <person name="La Ragione R.M."/>
            <person name="Hildebrand F."/>
            <person name="Pallen M.J."/>
        </authorList>
    </citation>
    <scope>NUCLEOTIDE SEQUENCE [LARGE SCALE GENOMIC DNA]</scope>
    <source>
        <strain evidence="5 6">Sa1BUA8</strain>
    </source>
</reference>
<dbReference type="Pfam" id="PF13692">
    <property type="entry name" value="Glyco_trans_1_4"/>
    <property type="match status" value="1"/>
</dbReference>
<dbReference type="SUPFAM" id="SSF53756">
    <property type="entry name" value="UDP-Glycosyltransferase/glycogen phosphorylase"/>
    <property type="match status" value="1"/>
</dbReference>
<dbReference type="AlphaFoldDB" id="A0A9D5YXV2"/>
<sequence>MSARTPRVTVVSRIFAPEPAAASFRLSALVKALDDRGADVTVLTVRPHRGSSAASGRSTPGARVRRWPVLRDRTGYVRGYVQYMSFDLPLFFRLLLCRRPDVVVAEPPPTTGVVTRVVCAIRRVPYVYYAADVWSDAATSTGASGPVVSVLRRLEKWALSGARRVIAINDGVAGRVRALGARDVAVVRNGIDTGVFTDAGTPHQDAPTGPYAVYAGTTSEWQGADIFVRAMPRVQAAVPDANLVFLGQGSAWEALQEVAASLPDGGERVRFLPVAPPAVAAQWLRGARACLVSMRPEQGYDFAFPTKVFAGVASGTPVLFAGPGPVREALSQHALGVSTDYDVDEVADEMIELLRQEPTAGTRHRLASWAVQNASAESTGRAAADVVLAAVGRRTVPDGVVA</sequence>
<evidence type="ECO:0000313" key="6">
    <source>
        <dbReference type="Proteomes" id="UP000822993"/>
    </source>
</evidence>
<gene>
    <name evidence="5" type="ORF">H9623_04410</name>
</gene>
<evidence type="ECO:0000256" key="3">
    <source>
        <dbReference type="ARBA" id="ARBA00022679"/>
    </source>
</evidence>
<dbReference type="RefSeq" id="WP_193718853.1">
    <property type="nucleotide sequence ID" value="NZ_JACSPN010000004.1"/>
</dbReference>
<evidence type="ECO:0000256" key="2">
    <source>
        <dbReference type="ARBA" id="ARBA00022676"/>
    </source>
</evidence>
<name>A0A9D5YXV2_9CELL</name>
<dbReference type="Gene3D" id="3.40.50.2000">
    <property type="entry name" value="Glycogen Phosphorylase B"/>
    <property type="match status" value="2"/>
</dbReference>